<dbReference type="Proteomes" id="UP000584931">
    <property type="component" value="Unassembled WGS sequence"/>
</dbReference>
<feature type="domain" description="Peptidase M48" evidence="13">
    <location>
        <begin position="212"/>
        <end position="404"/>
    </location>
</feature>
<protein>
    <submittedName>
        <fullName evidence="14">Zn-dependent protease with chaperone function</fullName>
    </submittedName>
</protein>
<keyword evidence="5 10" id="KW-0378">Hydrolase</keyword>
<evidence type="ECO:0000256" key="3">
    <source>
        <dbReference type="ARBA" id="ARBA00022692"/>
    </source>
</evidence>
<keyword evidence="3 12" id="KW-0812">Transmembrane</keyword>
<comment type="similarity">
    <text evidence="10">Belongs to the peptidase M48 family.</text>
</comment>
<feature type="transmembrane region" description="Helical" evidence="12">
    <location>
        <begin position="168"/>
        <end position="191"/>
    </location>
</feature>
<comment type="cofactor">
    <cofactor evidence="10">
        <name>Zn(2+)</name>
        <dbReference type="ChEBI" id="CHEBI:29105"/>
    </cofactor>
    <text evidence="10">Binds 1 zinc ion per subunit.</text>
</comment>
<evidence type="ECO:0000256" key="5">
    <source>
        <dbReference type="ARBA" id="ARBA00022801"/>
    </source>
</evidence>
<dbReference type="GO" id="GO:0004222">
    <property type="term" value="F:metalloendopeptidase activity"/>
    <property type="evidence" value="ECO:0007669"/>
    <property type="project" value="InterPro"/>
</dbReference>
<evidence type="ECO:0000313" key="14">
    <source>
        <dbReference type="EMBL" id="NYH55291.1"/>
    </source>
</evidence>
<keyword evidence="6 10" id="KW-0862">Zinc</keyword>
<keyword evidence="9 12" id="KW-0472">Membrane</keyword>
<evidence type="ECO:0000256" key="7">
    <source>
        <dbReference type="ARBA" id="ARBA00022989"/>
    </source>
</evidence>
<evidence type="ECO:0000256" key="12">
    <source>
        <dbReference type="SAM" id="Phobius"/>
    </source>
</evidence>
<accession>A0A7Z0BLI7</accession>
<feature type="transmembrane region" description="Helical" evidence="12">
    <location>
        <begin position="68"/>
        <end position="92"/>
    </location>
</feature>
<dbReference type="InterPro" id="IPR050083">
    <property type="entry name" value="HtpX_protease"/>
</dbReference>
<dbReference type="PANTHER" id="PTHR43221:SF2">
    <property type="entry name" value="PROTEASE HTPX HOMOLOG"/>
    <property type="match status" value="1"/>
</dbReference>
<feature type="transmembrane region" description="Helical" evidence="12">
    <location>
        <begin position="135"/>
        <end position="156"/>
    </location>
</feature>
<dbReference type="Pfam" id="PF01435">
    <property type="entry name" value="Peptidase_M48"/>
    <property type="match status" value="1"/>
</dbReference>
<evidence type="ECO:0000313" key="15">
    <source>
        <dbReference type="Proteomes" id="UP000584931"/>
    </source>
</evidence>
<dbReference type="Gene3D" id="3.30.2010.10">
    <property type="entry name" value="Metalloproteases ('zincins'), catalytic domain"/>
    <property type="match status" value="1"/>
</dbReference>
<comment type="caution">
    <text evidence="14">The sequence shown here is derived from an EMBL/GenBank/DDBJ whole genome shotgun (WGS) entry which is preliminary data.</text>
</comment>
<dbReference type="PANTHER" id="PTHR43221">
    <property type="entry name" value="PROTEASE HTPX"/>
    <property type="match status" value="1"/>
</dbReference>
<keyword evidence="2 10" id="KW-0645">Protease</keyword>
<feature type="region of interest" description="Disordered" evidence="11">
    <location>
        <begin position="402"/>
        <end position="434"/>
    </location>
</feature>
<dbReference type="EMBL" id="JACCHL010000001">
    <property type="protein sequence ID" value="NYH55291.1"/>
    <property type="molecule type" value="Genomic_DNA"/>
</dbReference>
<evidence type="ECO:0000256" key="1">
    <source>
        <dbReference type="ARBA" id="ARBA00022475"/>
    </source>
</evidence>
<evidence type="ECO:0000256" key="8">
    <source>
        <dbReference type="ARBA" id="ARBA00023049"/>
    </source>
</evidence>
<dbReference type="InterPro" id="IPR001915">
    <property type="entry name" value="Peptidase_M48"/>
</dbReference>
<keyword evidence="7 12" id="KW-1133">Transmembrane helix</keyword>
<dbReference type="AlphaFoldDB" id="A0A7Z0BLI7"/>
<evidence type="ECO:0000256" key="11">
    <source>
        <dbReference type="SAM" id="MobiDB-lite"/>
    </source>
</evidence>
<sequence length="434" mass="46532">MTLQTTAAFCDECGTPLAGATTCPACARAVTVPPPPRLQDRAVGTTRRTGRQLRAVARHNRLGSIAGALAAWFNIPLVLLMAAAGAFFGGIVGLFSGGLGGPGALTRASTVFSVLVPMPVDLADLLPTAAVQIGGIIGAFIGIVTGALTMGWLTLATPWTMLFTSDPLWPLAALLGQLATAAVVGTLYTTYSTRTEAWRLRLSGARRPSRREAAWLLSLLNQAAHRLGLHTDDLPVLLIDDRRTPNATALTRHIVINTGLLEFLRYDTDAIAAVLAHELAHYQRGDATVMAWGKGLALPLYLAYNFAVKAQEATRWGPLRILVWIVLWSVNATMHGLVVPLHARYWRACEYAADAAAARAGYADGLHRALSQLRHSFDGARTGWDATMLATHPPTELRLEHLERPGHDSPFPGGPSTTRTISRPDLPLHGPDKD</sequence>
<dbReference type="GO" id="GO:0006508">
    <property type="term" value="P:proteolysis"/>
    <property type="evidence" value="ECO:0007669"/>
    <property type="project" value="UniProtKB-KW"/>
</dbReference>
<gene>
    <name evidence="14" type="ORF">HNR06_004880</name>
</gene>
<name>A0A7Z0BLI7_9ACTN</name>
<dbReference type="RefSeq" id="WP_337797942.1">
    <property type="nucleotide sequence ID" value="NZ_JACCHL010000001.1"/>
</dbReference>
<evidence type="ECO:0000256" key="9">
    <source>
        <dbReference type="ARBA" id="ARBA00023136"/>
    </source>
</evidence>
<evidence type="ECO:0000256" key="4">
    <source>
        <dbReference type="ARBA" id="ARBA00022723"/>
    </source>
</evidence>
<evidence type="ECO:0000256" key="2">
    <source>
        <dbReference type="ARBA" id="ARBA00022670"/>
    </source>
</evidence>
<dbReference type="GO" id="GO:0046872">
    <property type="term" value="F:metal ion binding"/>
    <property type="evidence" value="ECO:0007669"/>
    <property type="project" value="UniProtKB-KW"/>
</dbReference>
<keyword evidence="1" id="KW-1003">Cell membrane</keyword>
<proteinExistence type="inferred from homology"/>
<keyword evidence="8 10" id="KW-0482">Metalloprotease</keyword>
<evidence type="ECO:0000256" key="10">
    <source>
        <dbReference type="RuleBase" id="RU003983"/>
    </source>
</evidence>
<evidence type="ECO:0000256" key="6">
    <source>
        <dbReference type="ARBA" id="ARBA00022833"/>
    </source>
</evidence>
<reference evidence="14 15" key="1">
    <citation type="submission" date="2020-07" db="EMBL/GenBank/DDBJ databases">
        <title>Sequencing the genomes of 1000 actinobacteria strains.</title>
        <authorList>
            <person name="Klenk H.-P."/>
        </authorList>
    </citation>
    <scope>NUCLEOTIDE SEQUENCE [LARGE SCALE GENOMIC DNA]</scope>
    <source>
        <strain evidence="14 15">DSM 45278</strain>
    </source>
</reference>
<organism evidence="14 15">
    <name type="scientific">Nocardiopsis sinuspersici</name>
    <dbReference type="NCBI Taxonomy" id="501010"/>
    <lineage>
        <taxon>Bacteria</taxon>
        <taxon>Bacillati</taxon>
        <taxon>Actinomycetota</taxon>
        <taxon>Actinomycetes</taxon>
        <taxon>Streptosporangiales</taxon>
        <taxon>Nocardiopsidaceae</taxon>
        <taxon>Nocardiopsis</taxon>
    </lineage>
</organism>
<evidence type="ECO:0000259" key="13">
    <source>
        <dbReference type="Pfam" id="PF01435"/>
    </source>
</evidence>
<keyword evidence="4" id="KW-0479">Metal-binding</keyword>